<evidence type="ECO:0000256" key="1">
    <source>
        <dbReference type="ARBA" id="ARBA00010088"/>
    </source>
</evidence>
<feature type="domain" description="Peptidase S33 tripeptidyl aminopeptidase-like C-terminal" evidence="4">
    <location>
        <begin position="419"/>
        <end position="520"/>
    </location>
</feature>
<gene>
    <name evidence="5" type="ORF">RDV89_20075</name>
</gene>
<evidence type="ECO:0000313" key="6">
    <source>
        <dbReference type="Proteomes" id="UP001268542"/>
    </source>
</evidence>
<dbReference type="EMBL" id="JAVYII010000011">
    <property type="protein sequence ID" value="MDT9595392.1"/>
    <property type="molecule type" value="Genomic_DNA"/>
</dbReference>
<keyword evidence="6" id="KW-1185">Reference proteome</keyword>
<reference evidence="5 6" key="1">
    <citation type="submission" date="2023-08" db="EMBL/GenBank/DDBJ databases">
        <title>Nocardioides seae sp. nov., a bacterium isolated from a soil.</title>
        <authorList>
            <person name="Wang X."/>
        </authorList>
    </citation>
    <scope>NUCLEOTIDE SEQUENCE [LARGE SCALE GENOMIC DNA]</scope>
    <source>
        <strain evidence="5 6">YZH12</strain>
    </source>
</reference>
<dbReference type="Pfam" id="PF08386">
    <property type="entry name" value="Abhydrolase_4"/>
    <property type="match status" value="1"/>
</dbReference>
<keyword evidence="3 5" id="KW-0378">Hydrolase</keyword>
<dbReference type="SUPFAM" id="SSF53474">
    <property type="entry name" value="alpha/beta-Hydrolases"/>
    <property type="match status" value="1"/>
</dbReference>
<sequence length="520" mass="54588">MSRGKLIALVVGFGLLVGAVLGGVTAALVLRDGGSDEAGGDGGSGGGGAAGEAPDAALQGFYDQDIDWSDCEDDDAYECGWLEVPLDYQEPDGETIELRLRREPAAEPDERIASLVTNPGGPGASGADFVTYAPFSSALKDRFDIVGFDPRGTGESSPIDCLSDEELDEYMAYSADPETPEGQAGTIEWQERFGAGCEELSGDLVNHVSTVETARDMDVLRAALGDEDLHYVGFSYGTTLGAVYATYFPERSQRLVLDGATDPSLDRVDGSISQIAGFEVAWDNFAADCQSLPGCPLGSTPDEASQIIDGFFDELLAQPIATSDPDRPLTAALAQTGVQAALYSEDYWPILTQAIDDGLSGDGTYLLLLADSYADRAEDGTYNSNLMEAFYAISCLDDPTSLGPDEAEQYADDFAEASPTFGQGGEIGLGWCSGYTGRQAEEPREVTGEGAAPIVVIGTTGDPATPYEEAVAMADELESGVLLTREGEGHTAYGSGNSCIDDTVDAFLLEGEVPEDGTTC</sequence>
<dbReference type="InterPro" id="IPR029058">
    <property type="entry name" value="AB_hydrolase_fold"/>
</dbReference>
<organism evidence="5 6">
    <name type="scientific">Nocardioides imazamoxiresistens</name>
    <dbReference type="NCBI Taxonomy" id="3231893"/>
    <lineage>
        <taxon>Bacteria</taxon>
        <taxon>Bacillati</taxon>
        <taxon>Actinomycetota</taxon>
        <taxon>Actinomycetes</taxon>
        <taxon>Propionibacteriales</taxon>
        <taxon>Nocardioidaceae</taxon>
        <taxon>Nocardioides</taxon>
    </lineage>
</organism>
<evidence type="ECO:0000256" key="3">
    <source>
        <dbReference type="ARBA" id="ARBA00022801"/>
    </source>
</evidence>
<comment type="similarity">
    <text evidence="1">Belongs to the peptidase S33 family.</text>
</comment>
<dbReference type="GO" id="GO:0016787">
    <property type="term" value="F:hydrolase activity"/>
    <property type="evidence" value="ECO:0007669"/>
    <property type="project" value="UniProtKB-KW"/>
</dbReference>
<evidence type="ECO:0000259" key="4">
    <source>
        <dbReference type="Pfam" id="PF08386"/>
    </source>
</evidence>
<proteinExistence type="inferred from homology"/>
<dbReference type="PANTHER" id="PTHR43248">
    <property type="entry name" value="2-SUCCINYL-6-HYDROXY-2,4-CYCLOHEXADIENE-1-CARBOXYLATE SYNTHASE"/>
    <property type="match status" value="1"/>
</dbReference>
<dbReference type="PANTHER" id="PTHR43248:SF29">
    <property type="entry name" value="TRIPEPTIDYL AMINOPEPTIDASE"/>
    <property type="match status" value="1"/>
</dbReference>
<comment type="caution">
    <text evidence="5">The sequence shown here is derived from an EMBL/GenBank/DDBJ whole genome shotgun (WGS) entry which is preliminary data.</text>
</comment>
<dbReference type="InterPro" id="IPR013595">
    <property type="entry name" value="Pept_S33_TAP-like_C"/>
</dbReference>
<dbReference type="Gene3D" id="3.40.50.1820">
    <property type="entry name" value="alpha/beta hydrolase"/>
    <property type="match status" value="1"/>
</dbReference>
<protein>
    <submittedName>
        <fullName evidence="5">Alpha/beta hydrolase</fullName>
    </submittedName>
</protein>
<dbReference type="InterPro" id="IPR051601">
    <property type="entry name" value="Serine_prot/Carboxylest_S33"/>
</dbReference>
<accession>A0ABU3Q2W4</accession>
<dbReference type="RefSeq" id="WP_315736072.1">
    <property type="nucleotide sequence ID" value="NZ_JAVYII010000011.1"/>
</dbReference>
<keyword evidence="2" id="KW-0732">Signal</keyword>
<name>A0ABU3Q2W4_9ACTN</name>
<evidence type="ECO:0000256" key="2">
    <source>
        <dbReference type="ARBA" id="ARBA00022729"/>
    </source>
</evidence>
<dbReference type="Proteomes" id="UP001268542">
    <property type="component" value="Unassembled WGS sequence"/>
</dbReference>
<evidence type="ECO:0000313" key="5">
    <source>
        <dbReference type="EMBL" id="MDT9595392.1"/>
    </source>
</evidence>